<reference evidence="1 2" key="1">
    <citation type="journal article" date="2019" name="Nat. Ecol. Evol.">
        <title>Megaphylogeny resolves global patterns of mushroom evolution.</title>
        <authorList>
            <person name="Varga T."/>
            <person name="Krizsan K."/>
            <person name="Foldi C."/>
            <person name="Dima B."/>
            <person name="Sanchez-Garcia M."/>
            <person name="Sanchez-Ramirez S."/>
            <person name="Szollosi G.J."/>
            <person name="Szarkandi J.G."/>
            <person name="Papp V."/>
            <person name="Albert L."/>
            <person name="Andreopoulos W."/>
            <person name="Angelini C."/>
            <person name="Antonin V."/>
            <person name="Barry K.W."/>
            <person name="Bougher N.L."/>
            <person name="Buchanan P."/>
            <person name="Buyck B."/>
            <person name="Bense V."/>
            <person name="Catcheside P."/>
            <person name="Chovatia M."/>
            <person name="Cooper J."/>
            <person name="Damon W."/>
            <person name="Desjardin D."/>
            <person name="Finy P."/>
            <person name="Geml J."/>
            <person name="Haridas S."/>
            <person name="Hughes K."/>
            <person name="Justo A."/>
            <person name="Karasinski D."/>
            <person name="Kautmanova I."/>
            <person name="Kiss B."/>
            <person name="Kocsube S."/>
            <person name="Kotiranta H."/>
            <person name="LaButti K.M."/>
            <person name="Lechner B.E."/>
            <person name="Liimatainen K."/>
            <person name="Lipzen A."/>
            <person name="Lukacs Z."/>
            <person name="Mihaltcheva S."/>
            <person name="Morgado L.N."/>
            <person name="Niskanen T."/>
            <person name="Noordeloos M.E."/>
            <person name="Ohm R.A."/>
            <person name="Ortiz-Santana B."/>
            <person name="Ovrebo C."/>
            <person name="Racz N."/>
            <person name="Riley R."/>
            <person name="Savchenko A."/>
            <person name="Shiryaev A."/>
            <person name="Soop K."/>
            <person name="Spirin V."/>
            <person name="Szebenyi C."/>
            <person name="Tomsovsky M."/>
            <person name="Tulloss R.E."/>
            <person name="Uehling J."/>
            <person name="Grigoriev I.V."/>
            <person name="Vagvolgyi C."/>
            <person name="Papp T."/>
            <person name="Martin F.M."/>
            <person name="Miettinen O."/>
            <person name="Hibbett D.S."/>
            <person name="Nagy L.G."/>
        </authorList>
    </citation>
    <scope>NUCLEOTIDE SEQUENCE [LARGE SCALE GENOMIC DNA]</scope>
    <source>
        <strain evidence="1 2">NL-1719</strain>
    </source>
</reference>
<accession>A0ACD2ZZD9</accession>
<dbReference type="Proteomes" id="UP000308600">
    <property type="component" value="Unassembled WGS sequence"/>
</dbReference>
<keyword evidence="2" id="KW-1185">Reference proteome</keyword>
<gene>
    <name evidence="1" type="ORF">BDN72DRAFT_906392</name>
</gene>
<dbReference type="EMBL" id="ML209184">
    <property type="protein sequence ID" value="TFK58817.1"/>
    <property type="molecule type" value="Genomic_DNA"/>
</dbReference>
<name>A0ACD2ZZD9_9AGAR</name>
<organism evidence="1 2">
    <name type="scientific">Pluteus cervinus</name>
    <dbReference type="NCBI Taxonomy" id="181527"/>
    <lineage>
        <taxon>Eukaryota</taxon>
        <taxon>Fungi</taxon>
        <taxon>Dikarya</taxon>
        <taxon>Basidiomycota</taxon>
        <taxon>Agaricomycotina</taxon>
        <taxon>Agaricomycetes</taxon>
        <taxon>Agaricomycetidae</taxon>
        <taxon>Agaricales</taxon>
        <taxon>Pluteineae</taxon>
        <taxon>Pluteaceae</taxon>
        <taxon>Pluteus</taxon>
    </lineage>
</organism>
<sequence length="144" mass="15587">MSRTEFGTFTHLPDPCHRTSLYPRPRTIFVAGFAKKTSKVSTPLHPLTILLVTPTPGPTASMSNYGPRSLSYLNDAVTIRTFNPKTFPSVSSPDGPPYPSNASTSSPTPTPLSSLSNAAPSGWHQECYSAHQALEETGVQDIRR</sequence>
<proteinExistence type="predicted"/>
<evidence type="ECO:0000313" key="1">
    <source>
        <dbReference type="EMBL" id="TFK58817.1"/>
    </source>
</evidence>
<protein>
    <submittedName>
        <fullName evidence="1">Uncharacterized protein</fullName>
    </submittedName>
</protein>
<evidence type="ECO:0000313" key="2">
    <source>
        <dbReference type="Proteomes" id="UP000308600"/>
    </source>
</evidence>